<feature type="domain" description="Guanylate cyclase" evidence="2">
    <location>
        <begin position="185"/>
        <end position="314"/>
    </location>
</feature>
<proteinExistence type="predicted"/>
<dbReference type="OrthoDB" id="9768499at2"/>
<dbReference type="InterPro" id="IPR029787">
    <property type="entry name" value="Nucleotide_cyclase"/>
</dbReference>
<feature type="transmembrane region" description="Helical" evidence="1">
    <location>
        <begin position="52"/>
        <end position="76"/>
    </location>
</feature>
<comment type="caution">
    <text evidence="3">The sequence shown here is derived from an EMBL/GenBank/DDBJ whole genome shotgun (WGS) entry which is preliminary data.</text>
</comment>
<protein>
    <submittedName>
        <fullName evidence="3">Adenylate/guanylate cyclase domain-containing protein</fullName>
    </submittedName>
</protein>
<accession>A0A5D0HFI0</accession>
<dbReference type="InterPro" id="IPR050697">
    <property type="entry name" value="Adenylyl/Guanylyl_Cyclase_3/4"/>
</dbReference>
<evidence type="ECO:0000313" key="4">
    <source>
        <dbReference type="Proteomes" id="UP000323930"/>
    </source>
</evidence>
<sequence>MMQLHPLYKRYFIQIFSFGLIWLFFGLVYVMLEYGILGRLTYYPATGNKYNVINSLFMVCVGSFLMGIVQGVVEIFWLKKYFRRSPFWIKIAFKSIFYLVFVFVFVIVIALINNAYLYDTSVFDPVVINMVFGFISKFAFWSVILYVGVVLDLALFYSEIKDYMGNNALFNYFGKYHRPKPEVRIFMFLDMKSSTAIAENLGHQKYFELLRTYYADMTNAILETSGEVYQYVGDEIVITWKQKQGIHKNNCLHCFRKISKAINSHSDKYLKAFGLIPEFKAGYHIGSVTAGEIGIIKKDIVYTGDILNTSARIQAECNNYNSKILISGQLMDSLEKDNTFSFTKIDDLLLRGKKQPIQLFEINFI</sequence>
<dbReference type="PANTHER" id="PTHR43081:SF1">
    <property type="entry name" value="ADENYLATE CYCLASE, TERMINAL-DIFFERENTIATION SPECIFIC"/>
    <property type="match status" value="1"/>
</dbReference>
<dbReference type="CDD" id="cd07302">
    <property type="entry name" value="CHD"/>
    <property type="match status" value="1"/>
</dbReference>
<keyword evidence="4" id="KW-1185">Reference proteome</keyword>
<dbReference type="GO" id="GO:0035556">
    <property type="term" value="P:intracellular signal transduction"/>
    <property type="evidence" value="ECO:0007669"/>
    <property type="project" value="InterPro"/>
</dbReference>
<reference evidence="3 4" key="1">
    <citation type="submission" date="2019-08" db="EMBL/GenBank/DDBJ databases">
        <title>Seonamhaeicola sediminis sp. nov., isolated from marine sediment.</title>
        <authorList>
            <person name="Cao W.R."/>
        </authorList>
    </citation>
    <scope>NUCLEOTIDE SEQUENCE [LARGE SCALE GENOMIC DNA]</scope>
    <source>
        <strain evidence="3 4">B011</strain>
    </source>
</reference>
<feature type="transmembrane region" description="Helical" evidence="1">
    <location>
        <begin position="12"/>
        <end position="32"/>
    </location>
</feature>
<dbReference type="PROSITE" id="PS50125">
    <property type="entry name" value="GUANYLATE_CYCLASE_2"/>
    <property type="match status" value="1"/>
</dbReference>
<organism evidence="3 4">
    <name type="scientific">Seonamhaeicola marinus</name>
    <dbReference type="NCBI Taxonomy" id="1912246"/>
    <lineage>
        <taxon>Bacteria</taxon>
        <taxon>Pseudomonadati</taxon>
        <taxon>Bacteroidota</taxon>
        <taxon>Flavobacteriia</taxon>
        <taxon>Flavobacteriales</taxon>
        <taxon>Flavobacteriaceae</taxon>
    </lineage>
</organism>
<dbReference type="AlphaFoldDB" id="A0A5D0HFI0"/>
<dbReference type="Proteomes" id="UP000323930">
    <property type="component" value="Unassembled WGS sequence"/>
</dbReference>
<evidence type="ECO:0000313" key="3">
    <source>
        <dbReference type="EMBL" id="TYA70154.1"/>
    </source>
</evidence>
<keyword evidence="1" id="KW-0812">Transmembrane</keyword>
<name>A0A5D0HFI0_9FLAO</name>
<keyword evidence="1" id="KW-0472">Membrane</keyword>
<keyword evidence="1" id="KW-1133">Transmembrane helix</keyword>
<evidence type="ECO:0000256" key="1">
    <source>
        <dbReference type="SAM" id="Phobius"/>
    </source>
</evidence>
<evidence type="ECO:0000259" key="2">
    <source>
        <dbReference type="PROSITE" id="PS50125"/>
    </source>
</evidence>
<feature type="transmembrane region" description="Helical" evidence="1">
    <location>
        <begin position="138"/>
        <end position="157"/>
    </location>
</feature>
<dbReference type="Gene3D" id="3.30.70.1230">
    <property type="entry name" value="Nucleotide cyclase"/>
    <property type="match status" value="1"/>
</dbReference>
<dbReference type="GO" id="GO:0004016">
    <property type="term" value="F:adenylate cyclase activity"/>
    <property type="evidence" value="ECO:0007669"/>
    <property type="project" value="UniProtKB-ARBA"/>
</dbReference>
<dbReference type="Pfam" id="PF00211">
    <property type="entry name" value="Guanylate_cyc"/>
    <property type="match status" value="1"/>
</dbReference>
<gene>
    <name evidence="3" type="ORF">FUA24_23000</name>
</gene>
<dbReference type="RefSeq" id="WP_148545601.1">
    <property type="nucleotide sequence ID" value="NZ_VSDQ01000729.1"/>
</dbReference>
<feature type="transmembrane region" description="Helical" evidence="1">
    <location>
        <begin position="96"/>
        <end position="118"/>
    </location>
</feature>
<dbReference type="InterPro" id="IPR001054">
    <property type="entry name" value="A/G_cyclase"/>
</dbReference>
<dbReference type="PANTHER" id="PTHR43081">
    <property type="entry name" value="ADENYLATE CYCLASE, TERMINAL-DIFFERENTIATION SPECIFIC-RELATED"/>
    <property type="match status" value="1"/>
</dbReference>
<dbReference type="EMBL" id="VSDQ01000729">
    <property type="protein sequence ID" value="TYA70154.1"/>
    <property type="molecule type" value="Genomic_DNA"/>
</dbReference>
<dbReference type="SUPFAM" id="SSF55073">
    <property type="entry name" value="Nucleotide cyclase"/>
    <property type="match status" value="1"/>
</dbReference>
<dbReference type="GO" id="GO:0009190">
    <property type="term" value="P:cyclic nucleotide biosynthetic process"/>
    <property type="evidence" value="ECO:0007669"/>
    <property type="project" value="InterPro"/>
</dbReference>